<proteinExistence type="predicted"/>
<evidence type="ECO:0000256" key="1">
    <source>
        <dbReference type="ARBA" id="ARBA00022898"/>
    </source>
</evidence>
<dbReference type="InterPro" id="IPR015422">
    <property type="entry name" value="PyrdxlP-dep_Trfase_small"/>
</dbReference>
<dbReference type="InterPro" id="IPR000192">
    <property type="entry name" value="Aminotrans_V_dom"/>
</dbReference>
<gene>
    <name evidence="3" type="ORF">UA08_02442</name>
</gene>
<keyword evidence="4" id="KW-1185">Reference proteome</keyword>
<comment type="caution">
    <text evidence="3">The sequence shown here is derived from an EMBL/GenBank/DDBJ whole genome shotgun (WGS) entry which is preliminary data.</text>
</comment>
<dbReference type="SUPFAM" id="SSF53383">
    <property type="entry name" value="PLP-dependent transferases"/>
    <property type="match status" value="1"/>
</dbReference>
<dbReference type="STRING" id="1441469.A0A225AWM1"/>
<dbReference type="Pfam" id="PF00266">
    <property type="entry name" value="Aminotran_5"/>
    <property type="match status" value="1"/>
</dbReference>
<dbReference type="Proteomes" id="UP000214365">
    <property type="component" value="Unassembled WGS sequence"/>
</dbReference>
<dbReference type="OrthoDB" id="5978656at2759"/>
<organism evidence="3 4">
    <name type="scientific">Talaromyces atroroseus</name>
    <dbReference type="NCBI Taxonomy" id="1441469"/>
    <lineage>
        <taxon>Eukaryota</taxon>
        <taxon>Fungi</taxon>
        <taxon>Dikarya</taxon>
        <taxon>Ascomycota</taxon>
        <taxon>Pezizomycotina</taxon>
        <taxon>Eurotiomycetes</taxon>
        <taxon>Eurotiomycetidae</taxon>
        <taxon>Eurotiales</taxon>
        <taxon>Trichocomaceae</taxon>
        <taxon>Talaromyces</taxon>
        <taxon>Talaromyces sect. Trachyspermi</taxon>
    </lineage>
</organism>
<keyword evidence="1" id="KW-0663">Pyridoxal phosphate</keyword>
<dbReference type="InterPro" id="IPR015421">
    <property type="entry name" value="PyrdxlP-dep_Trfase_major"/>
</dbReference>
<reference evidence="3 4" key="1">
    <citation type="submission" date="2015-06" db="EMBL/GenBank/DDBJ databases">
        <title>Talaromyces atroroseus IBT 11181 draft genome.</title>
        <authorList>
            <person name="Rasmussen K.B."/>
            <person name="Rasmussen S."/>
            <person name="Petersen B."/>
            <person name="Sicheritz-Ponten T."/>
            <person name="Mortensen U.H."/>
            <person name="Thrane U."/>
        </authorList>
    </citation>
    <scope>NUCLEOTIDE SEQUENCE [LARGE SCALE GENOMIC DNA]</scope>
    <source>
        <strain evidence="3 4">IBT 11181</strain>
    </source>
</reference>
<dbReference type="Gene3D" id="3.90.1150.10">
    <property type="entry name" value="Aspartate Aminotransferase, domain 1"/>
    <property type="match status" value="1"/>
</dbReference>
<protein>
    <recommendedName>
        <fullName evidence="2">Aminotransferase class V domain-containing protein</fullName>
    </recommendedName>
</protein>
<name>A0A225AWM1_TALAT</name>
<dbReference type="PANTHER" id="PTHR43092">
    <property type="entry name" value="L-CYSTEINE DESULFHYDRASE"/>
    <property type="match status" value="1"/>
</dbReference>
<sequence>MASSDISSIFGARLLSSFPFTAGNININHGSFGAYPFAVREALNNYQRRIDAQPDGFLRYELPELIDKSRSAVAQLINADVDNVVLVPNATTGVNTVLRNLVYEEGDKIVYLGTTYSACEKAVIHIVDTYKPQDSVEAVKVDMRYPMSSDEILKRFEDAISHKGVRIALFDTVSSLPALRLPFEKMVSLCKKYNVLSLVDGAHGVGCIGLDMRSLDADFFLTVRWLYTPRSCAILHVPARNQHLIKTSLPTSHGYNPAERPGRPKVHNPLPASTKSTFVYLFDFVATMDYAPYLCVPDAIKFREEQCGGEDKILTYTITLAKQGADRVASILGTDVLGDDDQRACPLTMVRLPLTFSDEDIKEEKHKSVHAWIEKTMFYKYGAFVPLIYHGSQMWVRLSGQVYLALEDFDKVGHMLSDLCARAAKRKTSHL</sequence>
<dbReference type="AlphaFoldDB" id="A0A225AWM1"/>
<dbReference type="Gene3D" id="3.40.640.10">
    <property type="entry name" value="Type I PLP-dependent aspartate aminotransferase-like (Major domain)"/>
    <property type="match status" value="1"/>
</dbReference>
<accession>A0A225AWM1</accession>
<dbReference type="InterPro" id="IPR015424">
    <property type="entry name" value="PyrdxlP-dep_Trfase"/>
</dbReference>
<evidence type="ECO:0000313" key="3">
    <source>
        <dbReference type="EMBL" id="OKL61718.1"/>
    </source>
</evidence>
<feature type="domain" description="Aminotransferase class V" evidence="2">
    <location>
        <begin position="60"/>
        <end position="221"/>
    </location>
</feature>
<dbReference type="GeneID" id="31002197"/>
<dbReference type="PANTHER" id="PTHR43092:SF2">
    <property type="entry name" value="HERCYNYLCYSTEINE SULFOXIDE LYASE"/>
    <property type="match status" value="1"/>
</dbReference>
<dbReference type="RefSeq" id="XP_020121839.1">
    <property type="nucleotide sequence ID" value="XM_020264485.1"/>
</dbReference>
<dbReference type="EMBL" id="LFMY01000003">
    <property type="protein sequence ID" value="OKL61718.1"/>
    <property type="molecule type" value="Genomic_DNA"/>
</dbReference>
<evidence type="ECO:0000259" key="2">
    <source>
        <dbReference type="Pfam" id="PF00266"/>
    </source>
</evidence>
<evidence type="ECO:0000313" key="4">
    <source>
        <dbReference type="Proteomes" id="UP000214365"/>
    </source>
</evidence>